<organism evidence="2 3">
    <name type="scientific">Xylanibacillus composti</name>
    <dbReference type="NCBI Taxonomy" id="1572762"/>
    <lineage>
        <taxon>Bacteria</taxon>
        <taxon>Bacillati</taxon>
        <taxon>Bacillota</taxon>
        <taxon>Bacilli</taxon>
        <taxon>Bacillales</taxon>
        <taxon>Paenibacillaceae</taxon>
        <taxon>Xylanibacillus</taxon>
    </lineage>
</organism>
<name>A0A8J4H0X4_9BACL</name>
<dbReference type="Gene3D" id="3.40.50.2000">
    <property type="entry name" value="Glycogen Phosphorylase B"/>
    <property type="match status" value="1"/>
</dbReference>
<protein>
    <recommendedName>
        <fullName evidence="1">Glycosyl transferase family 1 domain-containing protein</fullName>
    </recommendedName>
</protein>
<dbReference type="GO" id="GO:0016757">
    <property type="term" value="F:glycosyltransferase activity"/>
    <property type="evidence" value="ECO:0007669"/>
    <property type="project" value="InterPro"/>
</dbReference>
<dbReference type="AlphaFoldDB" id="A0A8J4H0X4"/>
<gene>
    <name evidence="2" type="ORF">XYCOK13_16880</name>
</gene>
<sequence length="462" mass="51521">MNNEAAVGYLGRQWRRINQRVVEKQWLDNLREYMPVTVIPPSYVRELFGASFESLVNGLPGSLDHAAAVLQQIRSTYGINMLYLNLPTTIPVVLMARNHAGLDLGVSCIAHCVGSAFWLKLWVSIVPWLTERDVVMVSSESSKQALTNLSSKYELARKIPLGIRQPVRNEVSMEEIGRTPTILSIGRLEDVKNIHIMLECFARIVQHVPDAKLIVAGEYTGHSDDQVEQYERKVNALIRQLQLAPSVELTGPVVGERKDALFRHAAVLLNLSTDIGETFGYNLIEAKAWGLPVVCTSWNGFREIVSHGEDGYLVDCSWEGSLPQMDRSQVVEYCVQLLQNKKKHETFAAQALERAAAFSYERTTPLIVQALKDAAQASTAGAASPGSLLNRPLSGMEDFYRLNRLEKLDWLDETPFSLIPTSFAHYDGTLDEWYAKVKPIMEHYVSATAGGKGGAYGMEVRL</sequence>
<dbReference type="PANTHER" id="PTHR12526">
    <property type="entry name" value="GLYCOSYLTRANSFERASE"/>
    <property type="match status" value="1"/>
</dbReference>
<dbReference type="RefSeq" id="WP_213411649.1">
    <property type="nucleotide sequence ID" value="NZ_BOVK01000020.1"/>
</dbReference>
<proteinExistence type="predicted"/>
<dbReference type="SUPFAM" id="SSF53756">
    <property type="entry name" value="UDP-Glycosyltransferase/glycogen phosphorylase"/>
    <property type="match status" value="1"/>
</dbReference>
<dbReference type="CDD" id="cd03801">
    <property type="entry name" value="GT4_PimA-like"/>
    <property type="match status" value="1"/>
</dbReference>
<reference evidence="2" key="1">
    <citation type="submission" date="2021-04" db="EMBL/GenBank/DDBJ databases">
        <title>Draft genome sequence of Xylanibacillus composti strain K13.</title>
        <authorList>
            <person name="Uke A."/>
            <person name="Chhe C."/>
            <person name="Baramee S."/>
            <person name="Kosugi A."/>
        </authorList>
    </citation>
    <scope>NUCLEOTIDE SEQUENCE</scope>
    <source>
        <strain evidence="2">K13</strain>
    </source>
</reference>
<evidence type="ECO:0000313" key="2">
    <source>
        <dbReference type="EMBL" id="GIQ68864.1"/>
    </source>
</evidence>
<comment type="caution">
    <text evidence="2">The sequence shown here is derived from an EMBL/GenBank/DDBJ whole genome shotgun (WGS) entry which is preliminary data.</text>
</comment>
<dbReference type="Proteomes" id="UP000677918">
    <property type="component" value="Unassembled WGS sequence"/>
</dbReference>
<feature type="domain" description="Glycosyl transferase family 1" evidence="1">
    <location>
        <begin position="177"/>
        <end position="317"/>
    </location>
</feature>
<evidence type="ECO:0000259" key="1">
    <source>
        <dbReference type="Pfam" id="PF00534"/>
    </source>
</evidence>
<keyword evidence="3" id="KW-1185">Reference proteome</keyword>
<dbReference type="InterPro" id="IPR001296">
    <property type="entry name" value="Glyco_trans_1"/>
</dbReference>
<evidence type="ECO:0000313" key="3">
    <source>
        <dbReference type="Proteomes" id="UP000677918"/>
    </source>
</evidence>
<dbReference type="EMBL" id="BOVK01000020">
    <property type="protein sequence ID" value="GIQ68864.1"/>
    <property type="molecule type" value="Genomic_DNA"/>
</dbReference>
<dbReference type="PANTHER" id="PTHR12526:SF630">
    <property type="entry name" value="GLYCOSYLTRANSFERASE"/>
    <property type="match status" value="1"/>
</dbReference>
<dbReference type="Pfam" id="PF00534">
    <property type="entry name" value="Glycos_transf_1"/>
    <property type="match status" value="1"/>
</dbReference>
<accession>A0A8J4H0X4</accession>